<dbReference type="SUPFAM" id="SSF101801">
    <property type="entry name" value="Surface presentation of antigens (SPOA)"/>
    <property type="match status" value="1"/>
</dbReference>
<keyword evidence="7" id="KW-0975">Bacterial flagellum</keyword>
<comment type="similarity">
    <text evidence="1 7">Belongs to the FliN/MopA/SpaO family.</text>
</comment>
<name>A0ABV3X001_9HYPH</name>
<evidence type="ECO:0000256" key="3">
    <source>
        <dbReference type="ARBA" id="ARBA00022475"/>
    </source>
</evidence>
<evidence type="ECO:0000313" key="11">
    <source>
        <dbReference type="Proteomes" id="UP001559025"/>
    </source>
</evidence>
<evidence type="ECO:0000256" key="5">
    <source>
        <dbReference type="ARBA" id="ARBA00022779"/>
    </source>
</evidence>
<dbReference type="InterPro" id="IPR001543">
    <property type="entry name" value="FliN-like_C"/>
</dbReference>
<evidence type="ECO:0000259" key="9">
    <source>
        <dbReference type="Pfam" id="PF01052"/>
    </source>
</evidence>
<keyword evidence="11" id="KW-1185">Reference proteome</keyword>
<dbReference type="Proteomes" id="UP001559025">
    <property type="component" value="Unassembled WGS sequence"/>
</dbReference>
<evidence type="ECO:0000256" key="7">
    <source>
        <dbReference type="RuleBase" id="RU362074"/>
    </source>
</evidence>
<keyword evidence="4 7" id="KW-0145">Chemotaxis</keyword>
<keyword evidence="10" id="KW-0966">Cell projection</keyword>
<evidence type="ECO:0000256" key="8">
    <source>
        <dbReference type="SAM" id="MobiDB-lite"/>
    </source>
</evidence>
<keyword evidence="6 7" id="KW-0472">Membrane</keyword>
<evidence type="ECO:0000256" key="2">
    <source>
        <dbReference type="ARBA" id="ARBA00021897"/>
    </source>
</evidence>
<reference evidence="10 11" key="1">
    <citation type="submission" date="2024-01" db="EMBL/GenBank/DDBJ databases">
        <title>New evidence supports the origin of RcGTA from prophage.</title>
        <authorList>
            <person name="Xu Y."/>
            <person name="Liu B."/>
            <person name="Chen F."/>
        </authorList>
    </citation>
    <scope>NUCLEOTIDE SEQUENCE [LARGE SCALE GENOMIC DNA]</scope>
    <source>
        <strain evidence="10 11">CBW1107-2</strain>
    </source>
</reference>
<dbReference type="Pfam" id="PF01052">
    <property type="entry name" value="FliMN_C"/>
    <property type="match status" value="1"/>
</dbReference>
<dbReference type="NCBIfam" id="TIGR02480">
    <property type="entry name" value="fliN"/>
    <property type="match status" value="1"/>
</dbReference>
<dbReference type="InterPro" id="IPR012826">
    <property type="entry name" value="FliN"/>
</dbReference>
<evidence type="ECO:0000256" key="1">
    <source>
        <dbReference type="ARBA" id="ARBA00009226"/>
    </source>
</evidence>
<feature type="region of interest" description="Disordered" evidence="8">
    <location>
        <begin position="51"/>
        <end position="87"/>
    </location>
</feature>
<comment type="function">
    <text evidence="7">FliN is one of three proteins (FliG, FliN, FliM) that form the rotor-mounted switch complex (C ring), located at the base of the basal body. This complex interacts with the CheY and CheZ chemotaxis proteins, in addition to contacting components of the motor that determine the direction of flagellar rotation.</text>
</comment>
<sequence length="168" mass="18100">MPKQAFKETNMNTSIPDFDKLGTLGNPDETAGFGEDRQEEELNKAIEELRGVLHDEETVEMSDLSDDKAAPAAPARSERAPSQSGNTNIIMNIPVDVQIVLGSAEMPVSELMALQKGSTVALDRRIGEPVDVVVNGRKIASGEITVLENDPSRFGIKLTQIIDTAKPG</sequence>
<keyword evidence="10" id="KW-0969">Cilium</keyword>
<feature type="domain" description="Flagellar motor switch protein FliN-like C-terminal" evidence="9">
    <location>
        <begin position="90"/>
        <end position="162"/>
    </location>
</feature>
<keyword evidence="10" id="KW-0282">Flagellum</keyword>
<keyword evidence="5 7" id="KW-0283">Flagellar rotation</keyword>
<evidence type="ECO:0000256" key="6">
    <source>
        <dbReference type="ARBA" id="ARBA00023136"/>
    </source>
</evidence>
<dbReference type="Gene3D" id="2.30.330.10">
    <property type="entry name" value="SpoA-like"/>
    <property type="match status" value="1"/>
</dbReference>
<dbReference type="InterPro" id="IPR001172">
    <property type="entry name" value="FliN_T3SS_HrcQb"/>
</dbReference>
<comment type="caution">
    <text evidence="10">The sequence shown here is derived from an EMBL/GenBank/DDBJ whole genome shotgun (WGS) entry which is preliminary data.</text>
</comment>
<keyword evidence="3 7" id="KW-1003">Cell membrane</keyword>
<organism evidence="10 11">
    <name type="scientific">Neoaquamicrobium sediminum</name>
    <dbReference type="NCBI Taxonomy" id="1849104"/>
    <lineage>
        <taxon>Bacteria</taxon>
        <taxon>Pseudomonadati</taxon>
        <taxon>Pseudomonadota</taxon>
        <taxon>Alphaproteobacteria</taxon>
        <taxon>Hyphomicrobiales</taxon>
        <taxon>Phyllobacteriaceae</taxon>
        <taxon>Neoaquamicrobium</taxon>
    </lineage>
</organism>
<feature type="region of interest" description="Disordered" evidence="8">
    <location>
        <begin position="1"/>
        <end position="38"/>
    </location>
</feature>
<comment type="subcellular location">
    <subcellularLocation>
        <location evidence="7">Cell membrane</location>
        <topology evidence="7">Peripheral membrane protein</topology>
        <orientation evidence="7">Cytoplasmic side</orientation>
    </subcellularLocation>
    <subcellularLocation>
        <location evidence="7">Bacterial flagellum basal body</location>
    </subcellularLocation>
</comment>
<dbReference type="EMBL" id="JAZHFV010000009">
    <property type="protein sequence ID" value="MEX4010085.1"/>
    <property type="molecule type" value="Genomic_DNA"/>
</dbReference>
<dbReference type="PRINTS" id="PR00956">
    <property type="entry name" value="FLGMOTORFLIN"/>
</dbReference>
<dbReference type="InterPro" id="IPR051469">
    <property type="entry name" value="FliN/MopA/SpaO"/>
</dbReference>
<protein>
    <recommendedName>
        <fullName evidence="2 7">Flagellar motor switch protein FliN</fullName>
    </recommendedName>
</protein>
<dbReference type="PANTHER" id="PTHR43484">
    <property type="match status" value="1"/>
</dbReference>
<dbReference type="InterPro" id="IPR036429">
    <property type="entry name" value="SpoA-like_sf"/>
</dbReference>
<dbReference type="PANTHER" id="PTHR43484:SF1">
    <property type="entry name" value="FLAGELLAR MOTOR SWITCH PROTEIN FLIN"/>
    <property type="match status" value="1"/>
</dbReference>
<evidence type="ECO:0000256" key="4">
    <source>
        <dbReference type="ARBA" id="ARBA00022500"/>
    </source>
</evidence>
<gene>
    <name evidence="10" type="primary">fliN</name>
    <name evidence="10" type="ORF">V1479_22455</name>
</gene>
<proteinExistence type="inferred from homology"/>
<evidence type="ECO:0000313" key="10">
    <source>
        <dbReference type="EMBL" id="MEX4010085.1"/>
    </source>
</evidence>
<accession>A0ABV3X001</accession>